<evidence type="ECO:0000256" key="5">
    <source>
        <dbReference type="ARBA" id="ARBA00022989"/>
    </source>
</evidence>
<dbReference type="Proteomes" id="UP000321721">
    <property type="component" value="Unassembled WGS sequence"/>
</dbReference>
<feature type="transmembrane region" description="Helical" evidence="8">
    <location>
        <begin position="7"/>
        <end position="26"/>
    </location>
</feature>
<organism evidence="9 10">
    <name type="scientific">Vicingus serpentipes</name>
    <dbReference type="NCBI Taxonomy" id="1926625"/>
    <lineage>
        <taxon>Bacteria</taxon>
        <taxon>Pseudomonadati</taxon>
        <taxon>Bacteroidota</taxon>
        <taxon>Flavobacteriia</taxon>
        <taxon>Flavobacteriales</taxon>
        <taxon>Vicingaceae</taxon>
        <taxon>Vicingus</taxon>
    </lineage>
</organism>
<dbReference type="InterPro" id="IPR028362">
    <property type="entry name" value="AlgI"/>
</dbReference>
<evidence type="ECO:0000313" key="9">
    <source>
        <dbReference type="EMBL" id="TXB64203.1"/>
    </source>
</evidence>
<keyword evidence="10" id="KW-1185">Reference proteome</keyword>
<evidence type="ECO:0000256" key="8">
    <source>
        <dbReference type="SAM" id="Phobius"/>
    </source>
</evidence>
<dbReference type="InterPro" id="IPR051085">
    <property type="entry name" value="MB_O-acyltransferase"/>
</dbReference>
<keyword evidence="6 7" id="KW-0472">Membrane</keyword>
<feature type="transmembrane region" description="Helical" evidence="8">
    <location>
        <begin position="331"/>
        <end position="349"/>
    </location>
</feature>
<comment type="similarity">
    <text evidence="2 7">Belongs to the membrane-bound acyltransferase family.</text>
</comment>
<proteinExistence type="inferred from homology"/>
<evidence type="ECO:0000256" key="3">
    <source>
        <dbReference type="ARBA" id="ARBA00022475"/>
    </source>
</evidence>
<feature type="transmembrane region" description="Helical" evidence="8">
    <location>
        <begin position="71"/>
        <end position="90"/>
    </location>
</feature>
<feature type="transmembrane region" description="Helical" evidence="8">
    <location>
        <begin position="370"/>
        <end position="389"/>
    </location>
</feature>
<evidence type="ECO:0000256" key="4">
    <source>
        <dbReference type="ARBA" id="ARBA00022692"/>
    </source>
</evidence>
<reference evidence="9 10" key="1">
    <citation type="submission" date="2019-08" db="EMBL/GenBank/DDBJ databases">
        <title>Genome of Vicingus serpentipes NCIMB 15042.</title>
        <authorList>
            <person name="Bowman J.P."/>
        </authorList>
    </citation>
    <scope>NUCLEOTIDE SEQUENCE [LARGE SCALE GENOMIC DNA]</scope>
    <source>
        <strain evidence="9 10">NCIMB 15042</strain>
    </source>
</reference>
<dbReference type="PIRSF" id="PIRSF500217">
    <property type="entry name" value="AlgI"/>
    <property type="match status" value="1"/>
</dbReference>
<evidence type="ECO:0000256" key="2">
    <source>
        <dbReference type="ARBA" id="ARBA00010323"/>
    </source>
</evidence>
<dbReference type="InterPro" id="IPR004299">
    <property type="entry name" value="MBOAT_fam"/>
</dbReference>
<keyword evidence="4 8" id="KW-0812">Transmembrane</keyword>
<dbReference type="GO" id="GO:0005886">
    <property type="term" value="C:plasma membrane"/>
    <property type="evidence" value="ECO:0007669"/>
    <property type="project" value="UniProtKB-SubCell"/>
</dbReference>
<gene>
    <name evidence="9" type="ORF">FRY74_10445</name>
</gene>
<evidence type="ECO:0000256" key="7">
    <source>
        <dbReference type="PIRNR" id="PIRNR016636"/>
    </source>
</evidence>
<evidence type="ECO:0000256" key="6">
    <source>
        <dbReference type="ARBA" id="ARBA00023136"/>
    </source>
</evidence>
<feature type="transmembrane region" description="Helical" evidence="8">
    <location>
        <begin position="46"/>
        <end position="64"/>
    </location>
</feature>
<comment type="caution">
    <text evidence="9">The sequence shown here is derived from an EMBL/GenBank/DDBJ whole genome shotgun (WGS) entry which is preliminary data.</text>
</comment>
<dbReference type="GO" id="GO:0016746">
    <property type="term" value="F:acyltransferase activity"/>
    <property type="evidence" value="ECO:0007669"/>
    <property type="project" value="UniProtKB-KW"/>
</dbReference>
<dbReference type="EMBL" id="VOOS01000005">
    <property type="protein sequence ID" value="TXB64203.1"/>
    <property type="molecule type" value="Genomic_DNA"/>
</dbReference>
<dbReference type="PIRSF" id="PIRSF016636">
    <property type="entry name" value="AlgI_DltB"/>
    <property type="match status" value="1"/>
</dbReference>
<keyword evidence="3 7" id="KW-1003">Cell membrane</keyword>
<protein>
    <submittedName>
        <fullName evidence="9">MBOAT family protein</fullName>
    </submittedName>
</protein>
<comment type="subcellular location">
    <subcellularLocation>
        <location evidence="1">Cell membrane</location>
        <topology evidence="1">Multi-pass membrane protein</topology>
    </subcellularLocation>
</comment>
<dbReference type="OrthoDB" id="9805788at2"/>
<feature type="transmembrane region" description="Helical" evidence="8">
    <location>
        <begin position="308"/>
        <end position="325"/>
    </location>
</feature>
<evidence type="ECO:0000313" key="10">
    <source>
        <dbReference type="Proteomes" id="UP000321721"/>
    </source>
</evidence>
<keyword evidence="7" id="KW-0012">Acyltransferase</keyword>
<name>A0A5C6RPT1_9FLAO</name>
<dbReference type="Pfam" id="PF03062">
    <property type="entry name" value="MBOAT"/>
    <property type="match status" value="1"/>
</dbReference>
<feature type="transmembrane region" description="Helical" evidence="8">
    <location>
        <begin position="118"/>
        <end position="140"/>
    </location>
</feature>
<evidence type="ECO:0000256" key="1">
    <source>
        <dbReference type="ARBA" id="ARBA00004651"/>
    </source>
</evidence>
<dbReference type="AlphaFoldDB" id="A0A5C6RPT1"/>
<feature type="transmembrane region" description="Helical" evidence="8">
    <location>
        <begin position="409"/>
        <end position="432"/>
    </location>
</feature>
<keyword evidence="5 8" id="KW-1133">Transmembrane helix</keyword>
<dbReference type="InterPro" id="IPR024194">
    <property type="entry name" value="Ac/AlaTfrase_AlgI/DltB"/>
</dbReference>
<dbReference type="RefSeq" id="WP_147101251.1">
    <property type="nucleotide sequence ID" value="NZ_VOOS01000005.1"/>
</dbReference>
<keyword evidence="7" id="KW-0808">Transferase</keyword>
<accession>A0A5C6RPT1</accession>
<dbReference type="GO" id="GO:0042121">
    <property type="term" value="P:alginic acid biosynthetic process"/>
    <property type="evidence" value="ECO:0007669"/>
    <property type="project" value="InterPro"/>
</dbReference>
<dbReference type="PANTHER" id="PTHR13285">
    <property type="entry name" value="ACYLTRANSFERASE"/>
    <property type="match status" value="1"/>
</dbReference>
<feature type="transmembrane region" description="Helical" evidence="8">
    <location>
        <begin position="194"/>
        <end position="217"/>
    </location>
</feature>
<feature type="transmembrane region" description="Helical" evidence="8">
    <location>
        <begin position="229"/>
        <end position="259"/>
    </location>
</feature>
<sequence>MGFNTIWYILFLPLVVFAYYSINHKYRWTLLLLASYFFYGFSEPTFLLLMCSITLIAYFTGFILNNKKSKTILTLSVVLVLSHLLFFKYFEWFYQVLSDTITLFTPNKNTINWSFRSLILPIGISFYTFQGVSYIVDVYKERIKRETHLGHFALYISFFPQLVAGPIESPGFLIPQFKNKVTLSWINFSEGSKLILLGFFKKIVIADSLVIFVDNVFKRLDSPETKGFEVYLAIVGFAYYVYIDFSAYCDIALGSARYFGVELSQNFFKPFSSINVREFWRRWHATLSIWVKNYLFIPMGGVVKNNNLKTLFNVLFVFIVIGLWHGASYNFFFFGLMAGIYMIIDASTKNLRYKFFNRINFTNDKLIPRFIFKFVTFSSFLSVAIFARITDFNDLSIIIKKLLHFFSDFNFKIDAFIVVGATFFITEGINYFSKNGKFHPFDSIKNSYFRVSFYVVIIFTILIFSVNESANFYYFRF</sequence>
<feature type="transmembrane region" description="Helical" evidence="8">
    <location>
        <begin position="453"/>
        <end position="475"/>
    </location>
</feature>
<dbReference type="PANTHER" id="PTHR13285:SF18">
    <property type="entry name" value="PROTEIN-CYSTEINE N-PALMITOYLTRANSFERASE RASP"/>
    <property type="match status" value="1"/>
</dbReference>